<dbReference type="NCBIfam" id="TIGR00756">
    <property type="entry name" value="PPR"/>
    <property type="match status" value="6"/>
</dbReference>
<dbReference type="GO" id="GO:0048731">
    <property type="term" value="P:system development"/>
    <property type="evidence" value="ECO:0007669"/>
    <property type="project" value="UniProtKB-ARBA"/>
</dbReference>
<dbReference type="InterPro" id="IPR011990">
    <property type="entry name" value="TPR-like_helical_dom_sf"/>
</dbReference>
<sequence length="955" mass="105401">MKTWPGRDKRSEITHLEKLLQQHRQCPTILSKRTSLVILLQACSSLPSLADGLSIHGDITLLGLETDTLIANCLITMYGNCLSVMDAQDVFLRLKRRNVVTWTAMTTVFIHHDRSLDALLLFYQMQSHRVQPTKVTFASVITACASIKSFEDGCIAHAYLVELGFHTELAVNNALISMYGKFGCSLDAQHMFDSVNCRDVVTWTSIIGAYTQRGQCKDALQIFHGMLLSDVKPNAVTLVNILSACAADAAMIEGMAIHFSAIESGLDQNSAVINTFLIFYGNVGCVEGAMNMFSSIKQPDPSNWTTMMSVCNQHEQHLKSWHLFDLMQEKGMKINKVTMITVLNACISVEALVKGQAFHSCIINYGYDLDVTVMNALIGMYSRCHGVDHAEATFLQMVRRDIVSFTSMIVAYIQCEFYMEAIELLQAMREECIRPDKVAFISILSACIKSEALELGRIVHDMVLECVCNLDNGLYNAILMMYGRCGSISCADNIFKRMQSKDIVSWNAMLAFWTEIGNADVAFHLFWKMNTAGIEPSAASFVSIITSCTGESTPTLGRLFHVWVVDSGLELDSMVSNSLVTMYGKFSSLVDAKCVFDSVYQNEVVAWTSMISSYAKHGDSNAVLSLYYKMQSKGVKPDKFIFSVVVAACSGSEMLQDGINVHKSIIQNQVEVDIVLVNALINMYCKCGSVESAKQVFAEMHEHNLFSFNAIIGAYSQLLSHNEALEAFVRMQIEGIQPDSVSYLGMLVACSGLADLKVGRMIHALVLNSGFECDDAVSNAMISMYSKCGSVECAYYMFESLSEKSIAAWASMITAFADHGDIEKVLKLFNFMVNEGVEPNETSFVGILAACSRAGLIDHAFQVLLCIGQAKGGLLCGSHFGCIIDLLTRAGLLQEAEFFLSIFPFHPGIVEWMTLLSASKNFNNLQSGKQAANYLTEIDEDCAVAYIVLGNSYVY</sequence>
<dbReference type="Pfam" id="PF01535">
    <property type="entry name" value="PPR"/>
    <property type="match status" value="2"/>
</dbReference>
<dbReference type="InterPro" id="IPR046960">
    <property type="entry name" value="PPR_At4g14850-like_plant"/>
</dbReference>
<dbReference type="Proteomes" id="UP000825935">
    <property type="component" value="Chromosome 34"/>
</dbReference>
<dbReference type="PANTHER" id="PTHR47926:SF429">
    <property type="entry name" value="PPR SUPERFAMILY PROTEIN"/>
    <property type="match status" value="1"/>
</dbReference>
<feature type="repeat" description="PPR" evidence="2">
    <location>
        <begin position="502"/>
        <end position="536"/>
    </location>
</feature>
<dbReference type="Pfam" id="PF13812">
    <property type="entry name" value="PPR_3"/>
    <property type="match status" value="3"/>
</dbReference>
<keyword evidence="4" id="KW-1185">Reference proteome</keyword>
<accession>A0A8T2QKG8</accession>
<dbReference type="Pfam" id="PF13041">
    <property type="entry name" value="PPR_2"/>
    <property type="match status" value="3"/>
</dbReference>
<dbReference type="OrthoDB" id="1902039at2759"/>
<feature type="repeat" description="PPR" evidence="2">
    <location>
        <begin position="300"/>
        <end position="334"/>
    </location>
</feature>
<feature type="repeat" description="PPR" evidence="2">
    <location>
        <begin position="673"/>
        <end position="707"/>
    </location>
</feature>
<gene>
    <name evidence="3" type="ORF">KP509_34G030900</name>
</gene>
<protein>
    <recommendedName>
        <fullName evidence="5">Pentatricopeptide repeat-containing protein</fullName>
    </recommendedName>
</protein>
<evidence type="ECO:0008006" key="5">
    <source>
        <dbReference type="Google" id="ProtNLM"/>
    </source>
</evidence>
<feature type="repeat" description="PPR" evidence="2">
    <location>
        <begin position="401"/>
        <end position="435"/>
    </location>
</feature>
<dbReference type="EMBL" id="CM035439">
    <property type="protein sequence ID" value="KAH7283913.1"/>
    <property type="molecule type" value="Genomic_DNA"/>
</dbReference>
<evidence type="ECO:0000313" key="3">
    <source>
        <dbReference type="EMBL" id="KAH7283913.1"/>
    </source>
</evidence>
<dbReference type="PANTHER" id="PTHR47926">
    <property type="entry name" value="PENTATRICOPEPTIDE REPEAT-CONTAINING PROTEIN"/>
    <property type="match status" value="1"/>
</dbReference>
<dbReference type="GO" id="GO:0003723">
    <property type="term" value="F:RNA binding"/>
    <property type="evidence" value="ECO:0007669"/>
    <property type="project" value="InterPro"/>
</dbReference>
<feature type="repeat" description="PPR" evidence="2">
    <location>
        <begin position="805"/>
        <end position="839"/>
    </location>
</feature>
<dbReference type="InterPro" id="IPR002885">
    <property type="entry name" value="PPR_rpt"/>
</dbReference>
<dbReference type="FunFam" id="1.25.40.10:FF:000073">
    <property type="entry name" value="Pentatricopeptide repeat-containing protein chloroplastic"/>
    <property type="match status" value="2"/>
</dbReference>
<keyword evidence="1" id="KW-0677">Repeat</keyword>
<dbReference type="FunFam" id="1.25.40.10:FF:000196">
    <property type="entry name" value="Pentatricopeptide repeat-containing protein At4g14850"/>
    <property type="match status" value="2"/>
</dbReference>
<dbReference type="GO" id="GO:0009451">
    <property type="term" value="P:RNA modification"/>
    <property type="evidence" value="ECO:0007669"/>
    <property type="project" value="InterPro"/>
</dbReference>
<evidence type="ECO:0000256" key="1">
    <source>
        <dbReference type="ARBA" id="ARBA00022737"/>
    </source>
</evidence>
<reference evidence="3" key="1">
    <citation type="submission" date="2021-08" db="EMBL/GenBank/DDBJ databases">
        <title>WGS assembly of Ceratopteris richardii.</title>
        <authorList>
            <person name="Marchant D.B."/>
            <person name="Chen G."/>
            <person name="Jenkins J."/>
            <person name="Shu S."/>
            <person name="Leebens-Mack J."/>
            <person name="Grimwood J."/>
            <person name="Schmutz J."/>
            <person name="Soltis P."/>
            <person name="Soltis D."/>
            <person name="Chen Z.-H."/>
        </authorList>
    </citation>
    <scope>NUCLEOTIDE SEQUENCE</scope>
    <source>
        <strain evidence="3">Whitten #5841</strain>
        <tissue evidence="3">Leaf</tissue>
    </source>
</reference>
<dbReference type="PROSITE" id="PS51375">
    <property type="entry name" value="PPR"/>
    <property type="match status" value="8"/>
</dbReference>
<feature type="repeat" description="PPR" evidence="2">
    <location>
        <begin position="199"/>
        <end position="233"/>
    </location>
</feature>
<feature type="repeat" description="PPR" evidence="2">
    <location>
        <begin position="603"/>
        <end position="637"/>
    </location>
</feature>
<name>A0A8T2QKG8_CERRI</name>
<comment type="caution">
    <text evidence="3">The sequence shown here is derived from an EMBL/GenBank/DDBJ whole genome shotgun (WGS) entry which is preliminary data.</text>
</comment>
<dbReference type="Pfam" id="PF12854">
    <property type="entry name" value="PPR_1"/>
    <property type="match status" value="1"/>
</dbReference>
<dbReference type="FunFam" id="1.25.40.10:FF:000158">
    <property type="entry name" value="pentatricopeptide repeat-containing protein At2g33680"/>
    <property type="match status" value="1"/>
</dbReference>
<organism evidence="3 4">
    <name type="scientific">Ceratopteris richardii</name>
    <name type="common">Triangle waterfern</name>
    <dbReference type="NCBI Taxonomy" id="49495"/>
    <lineage>
        <taxon>Eukaryota</taxon>
        <taxon>Viridiplantae</taxon>
        <taxon>Streptophyta</taxon>
        <taxon>Embryophyta</taxon>
        <taxon>Tracheophyta</taxon>
        <taxon>Polypodiopsida</taxon>
        <taxon>Polypodiidae</taxon>
        <taxon>Polypodiales</taxon>
        <taxon>Pteridineae</taxon>
        <taxon>Pteridaceae</taxon>
        <taxon>Parkerioideae</taxon>
        <taxon>Ceratopteris</taxon>
    </lineage>
</organism>
<dbReference type="AlphaFoldDB" id="A0A8T2QKG8"/>
<dbReference type="Gene3D" id="1.25.40.10">
    <property type="entry name" value="Tetratricopeptide repeat domain"/>
    <property type="match status" value="8"/>
</dbReference>
<dbReference type="OMA" id="EEGQWIH"/>
<feature type="repeat" description="PPR" evidence="2">
    <location>
        <begin position="98"/>
        <end position="132"/>
    </location>
</feature>
<evidence type="ECO:0000256" key="2">
    <source>
        <dbReference type="PROSITE-ProRule" id="PRU00708"/>
    </source>
</evidence>
<evidence type="ECO:0000313" key="4">
    <source>
        <dbReference type="Proteomes" id="UP000825935"/>
    </source>
</evidence>
<proteinExistence type="predicted"/>